<comment type="similarity">
    <text evidence="7 9">Belongs to the Maf family. YceF subfamily.</text>
</comment>
<comment type="cofactor">
    <cofactor evidence="9">
        <name>a divalent metal cation</name>
        <dbReference type="ChEBI" id="CHEBI:60240"/>
    </cofactor>
</comment>
<dbReference type="GO" id="GO:0009117">
    <property type="term" value="P:nucleotide metabolic process"/>
    <property type="evidence" value="ECO:0007669"/>
    <property type="project" value="UniProtKB-KW"/>
</dbReference>
<dbReference type="RefSeq" id="WP_025888927.1">
    <property type="nucleotide sequence ID" value="NZ_CP110338.1"/>
</dbReference>
<dbReference type="NCBIfam" id="TIGR00172">
    <property type="entry name" value="maf"/>
    <property type="match status" value="1"/>
</dbReference>
<evidence type="ECO:0000313" key="10">
    <source>
        <dbReference type="EMBL" id="SUJ09382.1"/>
    </source>
</evidence>
<organism evidence="10 11">
    <name type="scientific">Shewanella algae</name>
    <dbReference type="NCBI Taxonomy" id="38313"/>
    <lineage>
        <taxon>Bacteria</taxon>
        <taxon>Pseudomonadati</taxon>
        <taxon>Pseudomonadota</taxon>
        <taxon>Gammaproteobacteria</taxon>
        <taxon>Alteromonadales</taxon>
        <taxon>Shewanellaceae</taxon>
        <taxon>Shewanella</taxon>
    </lineage>
</organism>
<feature type="site" description="Important for substrate specificity" evidence="9">
    <location>
        <position position="169"/>
    </location>
</feature>
<dbReference type="InterPro" id="IPR003697">
    <property type="entry name" value="Maf-like"/>
</dbReference>
<dbReference type="GO" id="GO:0005737">
    <property type="term" value="C:cytoplasm"/>
    <property type="evidence" value="ECO:0007669"/>
    <property type="project" value="UniProtKB-SubCell"/>
</dbReference>
<dbReference type="Gene3D" id="3.90.950.10">
    <property type="match status" value="1"/>
</dbReference>
<comment type="subcellular location">
    <subcellularLocation>
        <location evidence="1 9">Cytoplasm</location>
    </subcellularLocation>
</comment>
<dbReference type="PANTHER" id="PTHR43213:SF10">
    <property type="entry name" value="7-METHYL-GTP PYROPHOSPHATASE"/>
    <property type="match status" value="1"/>
</dbReference>
<dbReference type="Pfam" id="PF02545">
    <property type="entry name" value="Maf"/>
    <property type="match status" value="1"/>
</dbReference>
<dbReference type="AlphaFoldDB" id="A0A380BZK6"/>
<evidence type="ECO:0000256" key="2">
    <source>
        <dbReference type="ARBA" id="ARBA00022490"/>
    </source>
</evidence>
<evidence type="ECO:0000256" key="6">
    <source>
        <dbReference type="ARBA" id="ARBA00053369"/>
    </source>
</evidence>
<dbReference type="SUPFAM" id="SSF52972">
    <property type="entry name" value="ITPase-like"/>
    <property type="match status" value="1"/>
</dbReference>
<feature type="active site" description="Proton acceptor" evidence="9">
    <location>
        <position position="84"/>
    </location>
</feature>
<keyword evidence="4 9" id="KW-0546">Nucleotide metabolism</keyword>
<dbReference type="GO" id="GO:0047429">
    <property type="term" value="F:nucleoside triphosphate diphosphatase activity"/>
    <property type="evidence" value="ECO:0007669"/>
    <property type="project" value="InterPro"/>
</dbReference>
<dbReference type="InterPro" id="IPR029001">
    <property type="entry name" value="ITPase-like_fam"/>
</dbReference>
<evidence type="ECO:0000256" key="3">
    <source>
        <dbReference type="ARBA" id="ARBA00022801"/>
    </source>
</evidence>
<keyword evidence="11" id="KW-1185">Reference proteome</keyword>
<evidence type="ECO:0000256" key="1">
    <source>
        <dbReference type="ARBA" id="ARBA00004496"/>
    </source>
</evidence>
<evidence type="ECO:0000256" key="9">
    <source>
        <dbReference type="HAMAP-Rule" id="MF_00528"/>
    </source>
</evidence>
<name>A0A380BZK6_9GAMM</name>
<dbReference type="HAMAP" id="MF_00528">
    <property type="entry name" value="Maf"/>
    <property type="match status" value="1"/>
</dbReference>
<comment type="catalytic activity">
    <reaction evidence="5 9">
        <text>N(7)-methyl-GTP + H2O = N(7)-methyl-GMP + diphosphate + H(+)</text>
        <dbReference type="Rhea" id="RHEA:58744"/>
        <dbReference type="ChEBI" id="CHEBI:15377"/>
        <dbReference type="ChEBI" id="CHEBI:15378"/>
        <dbReference type="ChEBI" id="CHEBI:33019"/>
        <dbReference type="ChEBI" id="CHEBI:58285"/>
        <dbReference type="ChEBI" id="CHEBI:87133"/>
    </reaction>
</comment>
<dbReference type="CDD" id="cd00555">
    <property type="entry name" value="Maf"/>
    <property type="match status" value="1"/>
</dbReference>
<evidence type="ECO:0000256" key="5">
    <source>
        <dbReference type="ARBA" id="ARBA00050213"/>
    </source>
</evidence>
<feature type="site" description="Important for substrate specificity" evidence="9">
    <location>
        <position position="27"/>
    </location>
</feature>
<reference evidence="10 11" key="1">
    <citation type="submission" date="2018-06" db="EMBL/GenBank/DDBJ databases">
        <authorList>
            <consortium name="Pathogen Informatics"/>
            <person name="Doyle S."/>
        </authorList>
    </citation>
    <scope>NUCLEOTIDE SEQUENCE [LARGE SCALE GENOMIC DNA]</scope>
    <source>
        <strain evidence="10 11">NCTC10738</strain>
    </source>
</reference>
<dbReference type="FunFam" id="3.90.950.10:FF:000005">
    <property type="entry name" value="7-methyl-GTP pyrophosphatase"/>
    <property type="match status" value="1"/>
</dbReference>
<evidence type="ECO:0000256" key="4">
    <source>
        <dbReference type="ARBA" id="ARBA00023080"/>
    </source>
</evidence>
<evidence type="ECO:0000313" key="11">
    <source>
        <dbReference type="Proteomes" id="UP000254069"/>
    </source>
</evidence>
<dbReference type="PIRSF" id="PIRSF006305">
    <property type="entry name" value="Maf"/>
    <property type="match status" value="1"/>
</dbReference>
<feature type="site" description="Important for substrate specificity" evidence="9">
    <location>
        <position position="85"/>
    </location>
</feature>
<dbReference type="Proteomes" id="UP000254069">
    <property type="component" value="Unassembled WGS sequence"/>
</dbReference>
<proteinExistence type="inferred from homology"/>
<comment type="function">
    <text evidence="6 9">Nucleoside triphosphate pyrophosphatase that hydrolyzes 7-methyl-GTP (m(7)GTP). May have a dual role in cell division arrest and in preventing the incorporation of modified nucleotides into cellular nucleic acids.</text>
</comment>
<gene>
    <name evidence="10" type="primary">yhdE_2</name>
    <name evidence="10" type="ORF">NCTC10738_04156</name>
</gene>
<keyword evidence="2 9" id="KW-0963">Cytoplasm</keyword>
<accession>A0A380BZK6</accession>
<sequence>MTHQDDSTQAAVSPSEPQLILASTSSYRKALLAKLDLAFECVAPEVDETPLPEETAFDLVKRLAAAKAQAGAKRLSNALVIGSDQVAVIDGQIVGKPLTEEKACKQLQAASGKSITFYTGLALFDSRSGQTQVEVEPFTVHFRNLSQDEIADYVRREQPLWCAGSFKCEGLGIALFRALEGRDPNTLIGLPLILLIEMLSRQGIKVLGDAAAPGS</sequence>
<dbReference type="EC" id="3.6.1.-" evidence="9"/>
<comment type="caution">
    <text evidence="9">Lacks conserved residue(s) required for the propagation of feature annotation.</text>
</comment>
<evidence type="ECO:0000256" key="7">
    <source>
        <dbReference type="ARBA" id="ARBA00060749"/>
    </source>
</evidence>
<keyword evidence="3 9" id="KW-0378">Hydrolase</keyword>
<protein>
    <recommendedName>
        <fullName evidence="8 9">7-methyl-GTP pyrophosphatase</fullName>
        <shortName evidence="9">m(7)GTP pyrophosphatase</shortName>
        <ecNumber evidence="9">3.6.1.-</ecNumber>
    </recommendedName>
</protein>
<dbReference type="EMBL" id="UGYO01000002">
    <property type="protein sequence ID" value="SUJ09382.1"/>
    <property type="molecule type" value="Genomic_DNA"/>
</dbReference>
<dbReference type="PANTHER" id="PTHR43213">
    <property type="entry name" value="BIFUNCTIONAL DTTP/UTP PYROPHOSPHATASE/METHYLTRANSFERASE PROTEIN-RELATED"/>
    <property type="match status" value="1"/>
</dbReference>
<evidence type="ECO:0000256" key="8">
    <source>
        <dbReference type="ARBA" id="ARBA00068163"/>
    </source>
</evidence>